<evidence type="ECO:0000313" key="3">
    <source>
        <dbReference type="Proteomes" id="UP000468766"/>
    </source>
</evidence>
<evidence type="ECO:0000256" key="1">
    <source>
        <dbReference type="SAM" id="MobiDB-lite"/>
    </source>
</evidence>
<feature type="region of interest" description="Disordered" evidence="1">
    <location>
        <begin position="147"/>
        <end position="177"/>
    </location>
</feature>
<evidence type="ECO:0000313" key="2">
    <source>
        <dbReference type="EMBL" id="KAB2952674.1"/>
    </source>
</evidence>
<keyword evidence="3" id="KW-1185">Reference proteome</keyword>
<feature type="compositionally biased region" description="Basic and acidic residues" evidence="1">
    <location>
        <begin position="65"/>
        <end position="118"/>
    </location>
</feature>
<dbReference type="OrthoDB" id="2081696at2"/>
<dbReference type="AlphaFoldDB" id="A0A6I0F0R8"/>
<organism evidence="2 3">
    <name type="scientific">Heliorestis acidaminivorans</name>
    <dbReference type="NCBI Taxonomy" id="553427"/>
    <lineage>
        <taxon>Bacteria</taxon>
        <taxon>Bacillati</taxon>
        <taxon>Bacillota</taxon>
        <taxon>Clostridia</taxon>
        <taxon>Eubacteriales</taxon>
        <taxon>Heliobacteriaceae</taxon>
        <taxon>Heliorestis</taxon>
    </lineage>
</organism>
<protein>
    <submittedName>
        <fullName evidence="2">Uncharacterized protein</fullName>
    </submittedName>
</protein>
<feature type="region of interest" description="Disordered" evidence="1">
    <location>
        <begin position="1"/>
        <end position="40"/>
    </location>
</feature>
<dbReference type="RefSeq" id="WP_151619951.1">
    <property type="nucleotide sequence ID" value="NZ_WBXO01000005.1"/>
</dbReference>
<accession>A0A6I0F0R8</accession>
<feature type="compositionally biased region" description="Basic and acidic residues" evidence="1">
    <location>
        <begin position="166"/>
        <end position="177"/>
    </location>
</feature>
<feature type="compositionally biased region" description="Basic and acidic residues" evidence="1">
    <location>
        <begin position="147"/>
        <end position="156"/>
    </location>
</feature>
<dbReference type="EMBL" id="WBXO01000005">
    <property type="protein sequence ID" value="KAB2952674.1"/>
    <property type="molecule type" value="Genomic_DNA"/>
</dbReference>
<name>A0A6I0F0R8_9FIRM</name>
<gene>
    <name evidence="2" type="ORF">F9B85_08455</name>
</gene>
<reference evidence="2 3" key="1">
    <citation type="submission" date="2019-10" db="EMBL/GenBank/DDBJ databases">
        <title>Whole-genome sequence of the extremophile Heliorestis acidaminivorans DSM 24790.</title>
        <authorList>
            <person name="Kyndt J.A."/>
            <person name="Meyer T.E."/>
        </authorList>
    </citation>
    <scope>NUCLEOTIDE SEQUENCE [LARGE SCALE GENOMIC DNA]</scope>
    <source>
        <strain evidence="2 3">DSM 24790</strain>
    </source>
</reference>
<feature type="compositionally biased region" description="Basic and acidic residues" evidence="1">
    <location>
        <begin position="1"/>
        <end position="27"/>
    </location>
</feature>
<proteinExistence type="predicted"/>
<comment type="caution">
    <text evidence="2">The sequence shown here is derived from an EMBL/GenBank/DDBJ whole genome shotgun (WGS) entry which is preliminary data.</text>
</comment>
<sequence length="177" mass="20917">MTTSDKKEDRIYPLPRREDEKERKAEQIDPITTGVVDEGNFGLGVGLPGFDEGDQFTDPVKNLKEAREDRHSNKEQDLNREKFHGQELHRQEFHREDFPREAETEERIDHPHDAETRITNDSLEEVNQRATEDFDLDFFQRARNNFEELPLEKADPQRLNSTLRDFAQEDDHDNNLK</sequence>
<feature type="region of interest" description="Disordered" evidence="1">
    <location>
        <begin position="65"/>
        <end position="123"/>
    </location>
</feature>
<dbReference type="Proteomes" id="UP000468766">
    <property type="component" value="Unassembled WGS sequence"/>
</dbReference>